<dbReference type="Gene3D" id="3.30.565.10">
    <property type="entry name" value="Histidine kinase-like ATPase, C-terminal domain"/>
    <property type="match status" value="1"/>
</dbReference>
<comment type="caution">
    <text evidence="9">The sequence shown here is derived from an EMBL/GenBank/DDBJ whole genome shotgun (WGS) entry which is preliminary data.</text>
</comment>
<evidence type="ECO:0000259" key="7">
    <source>
        <dbReference type="PROSITE" id="PS50109"/>
    </source>
</evidence>
<sequence>MGQRLRLLIIEDSEEDALLLARELKRGGYDITWEREDTPEGVRHALASSEWDAVTSDYNMPRFNALIALSILKESGIDLPFIVVSGKIGEETAVEAMKAGAHDYVMKNNLPRLVPAIEREIREAEERRKRREAEVALQTQFNQFSTIFDSMNAVIYVADLESYELLYMNKFGESLFGNWLGKPCYMVMQAGVTGPCAVCSNERLVKDGVPQPPVINEFRNTATGAWYQGIDRAIRWTDGRLVRMQIAVDITERKEGERLKDEMISAVSHEMRTPLTAMLGFLEYLMDNPVEHDQLISSLETIHKETVRLGVLIDNFLDLQTMKERVSLREVGPVSIHPLLTEVAKLFAGDQRRHRITLTCPTDLPTVRGDENRIHQVLTNLLSNACKYSPHGSRIEVGARASADELLIWVRDEGMGVPEEARDKVFDKFYRVDNSDSRRIGGTGLGLALVKEIVEAHGGRVWVDSSPGGGSIFWVSLPLAATG</sequence>
<dbReference type="GO" id="GO:0005886">
    <property type="term" value="C:plasma membrane"/>
    <property type="evidence" value="ECO:0007669"/>
    <property type="project" value="TreeGrafter"/>
</dbReference>
<dbReference type="Pfam" id="PF02518">
    <property type="entry name" value="HATPase_c"/>
    <property type="match status" value="1"/>
</dbReference>
<evidence type="ECO:0000256" key="1">
    <source>
        <dbReference type="ARBA" id="ARBA00000085"/>
    </source>
</evidence>
<dbReference type="Gene3D" id="3.30.450.20">
    <property type="entry name" value="PAS domain"/>
    <property type="match status" value="1"/>
</dbReference>
<dbReference type="OrthoDB" id="5416317at2"/>
<feature type="domain" description="Histidine kinase" evidence="7">
    <location>
        <begin position="266"/>
        <end position="481"/>
    </location>
</feature>
<evidence type="ECO:0000313" key="10">
    <source>
        <dbReference type="Proteomes" id="UP000319449"/>
    </source>
</evidence>
<keyword evidence="3 6" id="KW-0597">Phosphoprotein</keyword>
<dbReference type="PANTHER" id="PTHR43047:SF72">
    <property type="entry name" value="OSMOSENSING HISTIDINE PROTEIN KINASE SLN1"/>
    <property type="match status" value="1"/>
</dbReference>
<evidence type="ECO:0000256" key="2">
    <source>
        <dbReference type="ARBA" id="ARBA00012438"/>
    </source>
</evidence>
<feature type="modified residue" description="4-aspartylphosphate" evidence="6">
    <location>
        <position position="57"/>
    </location>
</feature>
<dbReference type="Gene3D" id="1.10.287.130">
    <property type="match status" value="1"/>
</dbReference>
<gene>
    <name evidence="9" type="ORF">JN12_02358</name>
</gene>
<dbReference type="FunFam" id="3.30.565.10:FF:000006">
    <property type="entry name" value="Sensor histidine kinase WalK"/>
    <property type="match status" value="1"/>
</dbReference>
<dbReference type="Proteomes" id="UP000319449">
    <property type="component" value="Unassembled WGS sequence"/>
</dbReference>
<dbReference type="Pfam" id="PF00072">
    <property type="entry name" value="Response_reg"/>
    <property type="match status" value="1"/>
</dbReference>
<dbReference type="InterPro" id="IPR003594">
    <property type="entry name" value="HATPase_dom"/>
</dbReference>
<protein>
    <recommendedName>
        <fullName evidence="2">histidine kinase</fullName>
        <ecNumber evidence="2">2.7.13.3</ecNumber>
    </recommendedName>
</protein>
<dbReference type="GO" id="GO:0009927">
    <property type="term" value="F:histidine phosphotransfer kinase activity"/>
    <property type="evidence" value="ECO:0007669"/>
    <property type="project" value="TreeGrafter"/>
</dbReference>
<evidence type="ECO:0000256" key="6">
    <source>
        <dbReference type="PROSITE-ProRule" id="PRU00169"/>
    </source>
</evidence>
<dbReference type="SMART" id="SM00387">
    <property type="entry name" value="HATPase_c"/>
    <property type="match status" value="1"/>
</dbReference>
<dbReference type="PROSITE" id="PS50109">
    <property type="entry name" value="HIS_KIN"/>
    <property type="match status" value="1"/>
</dbReference>
<dbReference type="InterPro" id="IPR011006">
    <property type="entry name" value="CheY-like_superfamily"/>
</dbReference>
<dbReference type="RefSeq" id="WP_145022960.1">
    <property type="nucleotide sequence ID" value="NZ_VLLN01000013.1"/>
</dbReference>
<dbReference type="Pfam" id="PF00512">
    <property type="entry name" value="HisKA"/>
    <property type="match status" value="1"/>
</dbReference>
<dbReference type="SUPFAM" id="SSF52172">
    <property type="entry name" value="CheY-like"/>
    <property type="match status" value="1"/>
</dbReference>
<dbReference type="InterPro" id="IPR036890">
    <property type="entry name" value="HATPase_C_sf"/>
</dbReference>
<keyword evidence="4" id="KW-0808">Transferase</keyword>
<dbReference type="InterPro" id="IPR001789">
    <property type="entry name" value="Sig_transdc_resp-reg_receiver"/>
</dbReference>
<evidence type="ECO:0000256" key="5">
    <source>
        <dbReference type="ARBA" id="ARBA00022777"/>
    </source>
</evidence>
<dbReference type="EC" id="2.7.13.3" evidence="2"/>
<feature type="domain" description="Response regulatory" evidence="8">
    <location>
        <begin position="6"/>
        <end position="122"/>
    </location>
</feature>
<dbReference type="SUPFAM" id="SSF55785">
    <property type="entry name" value="PYP-like sensor domain (PAS domain)"/>
    <property type="match status" value="1"/>
</dbReference>
<dbReference type="InterPro" id="IPR035965">
    <property type="entry name" value="PAS-like_dom_sf"/>
</dbReference>
<dbReference type="PROSITE" id="PS50110">
    <property type="entry name" value="RESPONSE_REGULATORY"/>
    <property type="match status" value="1"/>
</dbReference>
<dbReference type="InterPro" id="IPR036097">
    <property type="entry name" value="HisK_dim/P_sf"/>
</dbReference>
<dbReference type="Gene3D" id="3.40.50.2300">
    <property type="match status" value="1"/>
</dbReference>
<dbReference type="InterPro" id="IPR003661">
    <property type="entry name" value="HisK_dim/P_dom"/>
</dbReference>
<dbReference type="EMBL" id="VLLN01000013">
    <property type="protein sequence ID" value="TWJ18907.1"/>
    <property type="molecule type" value="Genomic_DNA"/>
</dbReference>
<reference evidence="9 10" key="1">
    <citation type="submission" date="2019-07" db="EMBL/GenBank/DDBJ databases">
        <title>Genomic Encyclopedia of Archaeal and Bacterial Type Strains, Phase II (KMG-II): from individual species to whole genera.</title>
        <authorList>
            <person name="Goeker M."/>
        </authorList>
    </citation>
    <scope>NUCLEOTIDE SEQUENCE [LARGE SCALE GENOMIC DNA]</scope>
    <source>
        <strain evidence="9 10">ATCC BAA-1139</strain>
    </source>
</reference>
<dbReference type="InterPro" id="IPR005467">
    <property type="entry name" value="His_kinase_dom"/>
</dbReference>
<evidence type="ECO:0000256" key="4">
    <source>
        <dbReference type="ARBA" id="ARBA00022679"/>
    </source>
</evidence>
<dbReference type="CDD" id="cd00075">
    <property type="entry name" value="HATPase"/>
    <property type="match status" value="1"/>
</dbReference>
<dbReference type="SMART" id="SM00388">
    <property type="entry name" value="HisKA"/>
    <property type="match status" value="1"/>
</dbReference>
<dbReference type="AlphaFoldDB" id="A0A562VME7"/>
<evidence type="ECO:0000256" key="3">
    <source>
        <dbReference type="ARBA" id="ARBA00022553"/>
    </source>
</evidence>
<dbReference type="CDD" id="cd00156">
    <property type="entry name" value="REC"/>
    <property type="match status" value="1"/>
</dbReference>
<dbReference type="InterPro" id="IPR004358">
    <property type="entry name" value="Sig_transdc_His_kin-like_C"/>
</dbReference>
<dbReference type="SUPFAM" id="SSF47384">
    <property type="entry name" value="Homodimeric domain of signal transducing histidine kinase"/>
    <property type="match status" value="1"/>
</dbReference>
<evidence type="ECO:0000313" key="9">
    <source>
        <dbReference type="EMBL" id="TWJ18907.1"/>
    </source>
</evidence>
<dbReference type="GO" id="GO:0000155">
    <property type="term" value="F:phosphorelay sensor kinase activity"/>
    <property type="evidence" value="ECO:0007669"/>
    <property type="project" value="InterPro"/>
</dbReference>
<keyword evidence="10" id="KW-1185">Reference proteome</keyword>
<dbReference type="SUPFAM" id="SSF55874">
    <property type="entry name" value="ATPase domain of HSP90 chaperone/DNA topoisomerase II/histidine kinase"/>
    <property type="match status" value="1"/>
</dbReference>
<accession>A0A562VME7</accession>
<evidence type="ECO:0000259" key="8">
    <source>
        <dbReference type="PROSITE" id="PS50110"/>
    </source>
</evidence>
<organism evidence="9 10">
    <name type="scientific">Geobacter argillaceus</name>
    <dbReference type="NCBI Taxonomy" id="345631"/>
    <lineage>
        <taxon>Bacteria</taxon>
        <taxon>Pseudomonadati</taxon>
        <taxon>Thermodesulfobacteriota</taxon>
        <taxon>Desulfuromonadia</taxon>
        <taxon>Geobacterales</taxon>
        <taxon>Geobacteraceae</taxon>
        <taxon>Geobacter</taxon>
    </lineage>
</organism>
<keyword evidence="5" id="KW-0418">Kinase</keyword>
<dbReference type="SMART" id="SM00448">
    <property type="entry name" value="REC"/>
    <property type="match status" value="1"/>
</dbReference>
<comment type="catalytic activity">
    <reaction evidence="1">
        <text>ATP + protein L-histidine = ADP + protein N-phospho-L-histidine.</text>
        <dbReference type="EC" id="2.7.13.3"/>
    </reaction>
</comment>
<dbReference type="CDD" id="cd00082">
    <property type="entry name" value="HisKA"/>
    <property type="match status" value="1"/>
</dbReference>
<dbReference type="PANTHER" id="PTHR43047">
    <property type="entry name" value="TWO-COMPONENT HISTIDINE PROTEIN KINASE"/>
    <property type="match status" value="1"/>
</dbReference>
<dbReference type="PRINTS" id="PR00344">
    <property type="entry name" value="BCTRLSENSOR"/>
</dbReference>
<proteinExistence type="predicted"/>
<name>A0A562VME7_9BACT</name>